<organism evidence="2 3">
    <name type="scientific">Methanomethylovorans hollandica (strain DSM 15978 / NBRC 107637 / DMS1)</name>
    <dbReference type="NCBI Taxonomy" id="867904"/>
    <lineage>
        <taxon>Archaea</taxon>
        <taxon>Methanobacteriati</taxon>
        <taxon>Methanobacteriota</taxon>
        <taxon>Stenosarchaea group</taxon>
        <taxon>Methanomicrobia</taxon>
        <taxon>Methanosarcinales</taxon>
        <taxon>Methanosarcinaceae</taxon>
        <taxon>Methanomethylovorans</taxon>
    </lineage>
</organism>
<dbReference type="AlphaFoldDB" id="L0KXV2"/>
<feature type="transmembrane region" description="Helical" evidence="1">
    <location>
        <begin position="152"/>
        <end position="176"/>
    </location>
</feature>
<dbReference type="Pfam" id="PF11667">
    <property type="entry name" value="DUF3267"/>
    <property type="match status" value="1"/>
</dbReference>
<dbReference type="HOGENOM" id="CLU_114909_0_0_2"/>
<dbReference type="KEGG" id="mhz:Metho_0647"/>
<evidence type="ECO:0008006" key="4">
    <source>
        <dbReference type="Google" id="ProtNLM"/>
    </source>
</evidence>
<dbReference type="STRING" id="867904.Metho_0647"/>
<feature type="transmembrane region" description="Helical" evidence="1">
    <location>
        <begin position="26"/>
        <end position="52"/>
    </location>
</feature>
<protein>
    <recommendedName>
        <fullName evidence="4">Zincin peptidase</fullName>
    </recommendedName>
</protein>
<reference evidence="3" key="1">
    <citation type="submission" date="2012-02" db="EMBL/GenBank/DDBJ databases">
        <title>Complete sequence of chromosome of Methanomethylovorans hollandica DSM 15978.</title>
        <authorList>
            <person name="Lucas S."/>
            <person name="Copeland A."/>
            <person name="Lapidus A."/>
            <person name="Glavina del Rio T."/>
            <person name="Dalin E."/>
            <person name="Tice H."/>
            <person name="Bruce D."/>
            <person name="Goodwin L."/>
            <person name="Pitluck S."/>
            <person name="Peters L."/>
            <person name="Mikhailova N."/>
            <person name="Held B."/>
            <person name="Kyrpides N."/>
            <person name="Mavromatis K."/>
            <person name="Ivanova N."/>
            <person name="Brettin T."/>
            <person name="Detter J.C."/>
            <person name="Han C."/>
            <person name="Larimer F."/>
            <person name="Land M."/>
            <person name="Hauser L."/>
            <person name="Markowitz V."/>
            <person name="Cheng J.-F."/>
            <person name="Hugenholtz P."/>
            <person name="Woyke T."/>
            <person name="Wu D."/>
            <person name="Spring S."/>
            <person name="Schroeder M."/>
            <person name="Brambilla E."/>
            <person name="Klenk H.-P."/>
            <person name="Eisen J.A."/>
        </authorList>
    </citation>
    <scope>NUCLEOTIDE SEQUENCE [LARGE SCALE GENOMIC DNA]</scope>
    <source>
        <strain evidence="3">DSM 15978 / NBRC 107637 / DMS1</strain>
    </source>
</reference>
<dbReference type="Proteomes" id="UP000010866">
    <property type="component" value="Chromosome"/>
</dbReference>
<proteinExistence type="predicted"/>
<sequence length="194" mass="22033">MPEFNSERHSQLITEHWKVLHEPKSLLSTIMLSIPLMVINLFITMVIVSLFVPISPSIFGIHQSSILLNINFGAILVLIVLVIIHELLHLVFIPGFRRSDKTYLGITYFGGFVYSEEKIAKMRYICITIAPFVIISVLLPILLGSLSLLTPYLMFLIFLNSMASSVDILTLILILYQVPSDSYITVNGMRSYWK</sequence>
<dbReference type="EMBL" id="CP003362">
    <property type="protein sequence ID" value="AGB48903.1"/>
    <property type="molecule type" value="Genomic_DNA"/>
</dbReference>
<keyword evidence="1" id="KW-0812">Transmembrane</keyword>
<gene>
    <name evidence="2" type="ordered locus">Metho_0647</name>
</gene>
<feature type="transmembrane region" description="Helical" evidence="1">
    <location>
        <begin position="72"/>
        <end position="93"/>
    </location>
</feature>
<feature type="transmembrane region" description="Helical" evidence="1">
    <location>
        <begin position="124"/>
        <end position="146"/>
    </location>
</feature>
<evidence type="ECO:0000256" key="1">
    <source>
        <dbReference type="SAM" id="Phobius"/>
    </source>
</evidence>
<keyword evidence="1" id="KW-1133">Transmembrane helix</keyword>
<accession>L0KXV2</accession>
<dbReference type="InterPro" id="IPR021683">
    <property type="entry name" value="DUF3267"/>
</dbReference>
<name>L0KXV2_METHD</name>
<dbReference type="RefSeq" id="WP_015324071.1">
    <property type="nucleotide sequence ID" value="NC_019977.1"/>
</dbReference>
<evidence type="ECO:0000313" key="3">
    <source>
        <dbReference type="Proteomes" id="UP000010866"/>
    </source>
</evidence>
<keyword evidence="1" id="KW-0472">Membrane</keyword>
<evidence type="ECO:0000313" key="2">
    <source>
        <dbReference type="EMBL" id="AGB48903.1"/>
    </source>
</evidence>
<dbReference type="GeneID" id="14407779"/>
<keyword evidence="3" id="KW-1185">Reference proteome</keyword>